<dbReference type="AlphaFoldDB" id="A0AAD9ASN9"/>
<reference evidence="1" key="1">
    <citation type="submission" date="2023-01" db="EMBL/GenBank/DDBJ databases">
        <title>Colletotrichum chrysophilum M932 genome sequence.</title>
        <authorList>
            <person name="Baroncelli R."/>
        </authorList>
    </citation>
    <scope>NUCLEOTIDE SEQUENCE</scope>
    <source>
        <strain evidence="1">M932</strain>
    </source>
</reference>
<proteinExistence type="predicted"/>
<comment type="caution">
    <text evidence="1">The sequence shown here is derived from an EMBL/GenBank/DDBJ whole genome shotgun (WGS) entry which is preliminary data.</text>
</comment>
<evidence type="ECO:0000313" key="2">
    <source>
        <dbReference type="Proteomes" id="UP001243330"/>
    </source>
</evidence>
<name>A0AAD9ASN9_9PEZI</name>
<evidence type="ECO:0000313" key="1">
    <source>
        <dbReference type="EMBL" id="KAK1853806.1"/>
    </source>
</evidence>
<protein>
    <submittedName>
        <fullName evidence="1">Uncharacterized protein</fullName>
    </submittedName>
</protein>
<dbReference type="Proteomes" id="UP001243330">
    <property type="component" value="Unassembled WGS sequence"/>
</dbReference>
<accession>A0AAD9ASN9</accession>
<gene>
    <name evidence="1" type="ORF">CCHR01_03569</name>
</gene>
<dbReference type="EMBL" id="JAQOWY010000048">
    <property type="protein sequence ID" value="KAK1853806.1"/>
    <property type="molecule type" value="Genomic_DNA"/>
</dbReference>
<organism evidence="1 2">
    <name type="scientific">Colletotrichum chrysophilum</name>
    <dbReference type="NCBI Taxonomy" id="1836956"/>
    <lineage>
        <taxon>Eukaryota</taxon>
        <taxon>Fungi</taxon>
        <taxon>Dikarya</taxon>
        <taxon>Ascomycota</taxon>
        <taxon>Pezizomycotina</taxon>
        <taxon>Sordariomycetes</taxon>
        <taxon>Hypocreomycetidae</taxon>
        <taxon>Glomerellales</taxon>
        <taxon>Glomerellaceae</taxon>
        <taxon>Colletotrichum</taxon>
        <taxon>Colletotrichum gloeosporioides species complex</taxon>
    </lineage>
</organism>
<sequence>MTLDGSHCPPLILHEKKASSCYGRRLSGRSGLPFFVFSSLIMVRRGRLACQHSEDAWWTYTVVGLNSLMDVGGRLEGREARSHKSGIVGGRSGFGFRHDSKGKRFQLSLFIHGNAMMASQAGQLKGWDWLLCSDFGKECCCRYEPAQRGQVRSMQGCHSDCMWCLAVNVHFQGQSQDPPSSDESDADACLIAFVAGCSGTCLSLLSEAMSGWSGRAVLER</sequence>
<keyword evidence="2" id="KW-1185">Reference proteome</keyword>